<keyword evidence="9" id="KW-1185">Reference proteome</keyword>
<evidence type="ECO:0000256" key="6">
    <source>
        <dbReference type="ARBA" id="ARBA00023065"/>
    </source>
</evidence>
<evidence type="ECO:0000256" key="7">
    <source>
        <dbReference type="ARBA" id="ARBA00023136"/>
    </source>
</evidence>
<comment type="subcellular location">
    <subcellularLocation>
        <location evidence="1">Cell membrane</location>
        <topology evidence="1">Multi-pass membrane protein</topology>
    </subcellularLocation>
</comment>
<comment type="caution">
    <text evidence="8">The sequence shown here is derived from an EMBL/GenBank/DDBJ whole genome shotgun (WGS) entry which is preliminary data.</text>
</comment>
<evidence type="ECO:0000256" key="2">
    <source>
        <dbReference type="ARBA" id="ARBA00022448"/>
    </source>
</evidence>
<name>A0ABD3MX54_9STRA</name>
<dbReference type="Proteomes" id="UP001530293">
    <property type="component" value="Unassembled WGS sequence"/>
</dbReference>
<dbReference type="Pfam" id="PF25539">
    <property type="entry name" value="Bestrophin_2"/>
    <property type="match status" value="1"/>
</dbReference>
<evidence type="ECO:0000256" key="4">
    <source>
        <dbReference type="ARBA" id="ARBA00022692"/>
    </source>
</evidence>
<keyword evidence="7" id="KW-0472">Membrane</keyword>
<evidence type="ECO:0008006" key="10">
    <source>
        <dbReference type="Google" id="ProtNLM"/>
    </source>
</evidence>
<dbReference type="AlphaFoldDB" id="A0ABD3MX54"/>
<proteinExistence type="predicted"/>
<keyword evidence="2" id="KW-0813">Transport</keyword>
<sequence>MYTIDNLYDSRLKRRRRIDPTRELNYTPSHWERHKSVYRRIKHVLTTFGASPFQRLLFPDFFITSVIAGSLTYYNELVAVNNAAQIYMDASYHGAFAASTTALAILTGFRLNASYGRYTDGRRQLGLVNAASRDLASNTLMWVESRKDRDRMLLLIKAYSVALNYYLNKKGSHNGLRRCDPNFEEQVYAEFQAEMKDIYHENDHDTDLILLCTWFRNNDIVPLGIISLMRKIISHNGQRDALNRELDLHVQKLISSLGACEGIQKTPIPTCFTRHTSRLLFVWSNMMPFAIYGACGPLLTLPATIGISYTLMGIEDIGVQLEEPFNILPLRQYSDGVYDAVDFIATAYSDNDNAHQKYKFNFM</sequence>
<keyword evidence="5" id="KW-1133">Transmembrane helix</keyword>
<dbReference type="GO" id="GO:0005886">
    <property type="term" value="C:plasma membrane"/>
    <property type="evidence" value="ECO:0007669"/>
    <property type="project" value="UniProtKB-SubCell"/>
</dbReference>
<evidence type="ECO:0000256" key="5">
    <source>
        <dbReference type="ARBA" id="ARBA00022989"/>
    </source>
</evidence>
<reference evidence="8 9" key="1">
    <citation type="submission" date="2024-10" db="EMBL/GenBank/DDBJ databases">
        <title>Updated reference genomes for cyclostephanoid diatoms.</title>
        <authorList>
            <person name="Roberts W.R."/>
            <person name="Alverson A.J."/>
        </authorList>
    </citation>
    <scope>NUCLEOTIDE SEQUENCE [LARGE SCALE GENOMIC DNA]</scope>
    <source>
        <strain evidence="8 9">AJA232-27</strain>
    </source>
</reference>
<dbReference type="GO" id="GO:0006811">
    <property type="term" value="P:monoatomic ion transport"/>
    <property type="evidence" value="ECO:0007669"/>
    <property type="project" value="UniProtKB-KW"/>
</dbReference>
<organism evidence="8 9">
    <name type="scientific">Discostella pseudostelligera</name>
    <dbReference type="NCBI Taxonomy" id="259834"/>
    <lineage>
        <taxon>Eukaryota</taxon>
        <taxon>Sar</taxon>
        <taxon>Stramenopiles</taxon>
        <taxon>Ochrophyta</taxon>
        <taxon>Bacillariophyta</taxon>
        <taxon>Coscinodiscophyceae</taxon>
        <taxon>Thalassiosirophycidae</taxon>
        <taxon>Stephanodiscales</taxon>
        <taxon>Stephanodiscaceae</taxon>
        <taxon>Discostella</taxon>
    </lineage>
</organism>
<keyword evidence="4" id="KW-0812">Transmembrane</keyword>
<dbReference type="InterPro" id="IPR044669">
    <property type="entry name" value="YneE/VCCN1/2-like"/>
</dbReference>
<keyword evidence="3" id="KW-1003">Cell membrane</keyword>
<protein>
    <recommendedName>
        <fullName evidence="10">Bestrophin homolog</fullName>
    </recommendedName>
</protein>
<evidence type="ECO:0000256" key="1">
    <source>
        <dbReference type="ARBA" id="ARBA00004651"/>
    </source>
</evidence>
<dbReference type="PANTHER" id="PTHR33281:SF19">
    <property type="entry name" value="VOLTAGE-DEPENDENT ANION CHANNEL-FORMING PROTEIN YNEE"/>
    <property type="match status" value="1"/>
</dbReference>
<keyword evidence="6" id="KW-0406">Ion transport</keyword>
<evidence type="ECO:0000256" key="3">
    <source>
        <dbReference type="ARBA" id="ARBA00022475"/>
    </source>
</evidence>
<dbReference type="EMBL" id="JALLBG020000099">
    <property type="protein sequence ID" value="KAL3765045.1"/>
    <property type="molecule type" value="Genomic_DNA"/>
</dbReference>
<evidence type="ECO:0000313" key="9">
    <source>
        <dbReference type="Proteomes" id="UP001530293"/>
    </source>
</evidence>
<gene>
    <name evidence="8" type="ORF">ACHAWU_009413</name>
</gene>
<accession>A0ABD3MX54</accession>
<evidence type="ECO:0000313" key="8">
    <source>
        <dbReference type="EMBL" id="KAL3765045.1"/>
    </source>
</evidence>
<dbReference type="PANTHER" id="PTHR33281">
    <property type="entry name" value="UPF0187 PROTEIN YNEE"/>
    <property type="match status" value="1"/>
</dbReference>